<dbReference type="AlphaFoldDB" id="H7ELG3"/>
<dbReference type="SUPFAM" id="SSF50978">
    <property type="entry name" value="WD40 repeat-like"/>
    <property type="match status" value="1"/>
</dbReference>
<dbReference type="Proteomes" id="UP000003571">
    <property type="component" value="Unassembled WGS sequence"/>
</dbReference>
<reference evidence="1 2" key="1">
    <citation type="submission" date="2011-09" db="EMBL/GenBank/DDBJ databases">
        <title>The draft genome of Treponema saccharophilum DSM 2985.</title>
        <authorList>
            <consortium name="US DOE Joint Genome Institute (JGI-PGF)"/>
            <person name="Lucas S."/>
            <person name="Copeland A."/>
            <person name="Lapidus A."/>
            <person name="Glavina del Rio T."/>
            <person name="Dalin E."/>
            <person name="Tice H."/>
            <person name="Bruce D."/>
            <person name="Goodwin L."/>
            <person name="Pitluck S."/>
            <person name="Peters L."/>
            <person name="Kyrpides N."/>
            <person name="Mavromatis K."/>
            <person name="Ivanova N."/>
            <person name="Markowitz V."/>
            <person name="Cheng J.-F."/>
            <person name="Hugenholtz P."/>
            <person name="Woyke T."/>
            <person name="Wu D."/>
            <person name="Gronow S."/>
            <person name="Wellnitz S."/>
            <person name="Brambilla E."/>
            <person name="Klenk H.-P."/>
            <person name="Eisen J.A."/>
        </authorList>
    </citation>
    <scope>NUCLEOTIDE SEQUENCE [LARGE SCALE GENOMIC DNA]</scope>
    <source>
        <strain evidence="1 2">DSM 2985</strain>
    </source>
</reference>
<dbReference type="PANTHER" id="PTHR19879:SF9">
    <property type="entry name" value="TRANSCRIPTION INITIATION FACTOR TFIID SUBUNIT 5"/>
    <property type="match status" value="1"/>
</dbReference>
<accession>H7ELG3</accession>
<keyword evidence="2" id="KW-1185">Reference proteome</keyword>
<evidence type="ECO:0000313" key="1">
    <source>
        <dbReference type="EMBL" id="EIC01504.1"/>
    </source>
</evidence>
<dbReference type="InterPro" id="IPR036322">
    <property type="entry name" value="WD40_repeat_dom_sf"/>
</dbReference>
<dbReference type="Gene3D" id="2.130.10.10">
    <property type="entry name" value="YVTN repeat-like/Quinoprotein amine dehydrogenase"/>
    <property type="match status" value="2"/>
</dbReference>
<dbReference type="STRING" id="907348.TresaDRAFT_1113"/>
<dbReference type="PANTHER" id="PTHR19879">
    <property type="entry name" value="TRANSCRIPTION INITIATION FACTOR TFIID"/>
    <property type="match status" value="1"/>
</dbReference>
<sequence length="527" mass="56670">MRGKVRISLFSFIFLFILIACCSPKSFRSRVVARAERSASAVAWNPDGSLFAAAIDGYVRLWSVPGDGGEPVMSFVVGGDGSLSGAGGNLEQRDCSVLSMRFSGDGKWLIAVWSDNSVSVTSLDDSQSSTVIKGTSDLPVRGAAFFDSSYSVIIPIDGKNLYEYFRLMETNQFMMRRNAEFASPIVSVDAVGNSSRFIVTSESGVVSLLDARTWNVEREFQTVIDSGISPAFSPDGRSFLSVAAKNALTVTSIVDYSVIATLNDSGEFRNAAAFSPKGKMVAAGLGSGRLKVFLVKNGKVLLNEAFSGSGVLVSGLAYSPDGTALLASLSDGRVVVFDVSALSAYDADEEPPRSELDALTPENALSVSLGLSSVSTDWYGFSESVDFSYRNYFRYPGYWLCGGGAGKASPSGEFPYTYFVGGNSIAPPTDYLLFGYGGMGLVYNNIEHRFSVFSELSLGLASRMLFNNSFAHAHFGRLYPSAFVDVAVGASWRWARFSFSAQYDTNLGFVFAGKLGMAIPVRLFMKK</sequence>
<dbReference type="PATRIC" id="fig|907348.3.peg.1749"/>
<organism evidence="1 2">
    <name type="scientific">Treponema saccharophilum DSM 2985</name>
    <dbReference type="NCBI Taxonomy" id="907348"/>
    <lineage>
        <taxon>Bacteria</taxon>
        <taxon>Pseudomonadati</taxon>
        <taxon>Spirochaetota</taxon>
        <taxon>Spirochaetia</taxon>
        <taxon>Spirochaetales</taxon>
        <taxon>Treponemataceae</taxon>
        <taxon>Treponema</taxon>
    </lineage>
</organism>
<dbReference type="Pfam" id="PF00400">
    <property type="entry name" value="WD40"/>
    <property type="match status" value="3"/>
</dbReference>
<dbReference type="eggNOG" id="COG2319">
    <property type="taxonomic scope" value="Bacteria"/>
</dbReference>
<proteinExistence type="predicted"/>
<gene>
    <name evidence="1" type="ORF">TresaDRAFT_1113</name>
</gene>
<evidence type="ECO:0000313" key="2">
    <source>
        <dbReference type="Proteomes" id="UP000003571"/>
    </source>
</evidence>
<dbReference type="InterPro" id="IPR001680">
    <property type="entry name" value="WD40_rpt"/>
</dbReference>
<dbReference type="EMBL" id="AGRW01000049">
    <property type="protein sequence ID" value="EIC01504.1"/>
    <property type="molecule type" value="Genomic_DNA"/>
</dbReference>
<dbReference type="SMART" id="SM00320">
    <property type="entry name" value="WD40"/>
    <property type="match status" value="5"/>
</dbReference>
<dbReference type="RefSeq" id="WP_002704779.1">
    <property type="nucleotide sequence ID" value="NZ_AGRW01000049.1"/>
</dbReference>
<protein>
    <submittedName>
        <fullName evidence="1">WD40 repeat, subgroup</fullName>
    </submittedName>
</protein>
<comment type="caution">
    <text evidence="1">The sequence shown here is derived from an EMBL/GenBank/DDBJ whole genome shotgun (WGS) entry which is preliminary data.</text>
</comment>
<name>H7ELG3_9SPIR</name>
<dbReference type="PROSITE" id="PS51257">
    <property type="entry name" value="PROKAR_LIPOPROTEIN"/>
    <property type="match status" value="1"/>
</dbReference>
<dbReference type="InterPro" id="IPR015943">
    <property type="entry name" value="WD40/YVTN_repeat-like_dom_sf"/>
</dbReference>